<proteinExistence type="predicted"/>
<dbReference type="EMBL" id="HE573021">
    <property type="protein sequence ID" value="CCC48063.1"/>
    <property type="molecule type" value="Genomic_DNA"/>
</dbReference>
<name>G0TVU7_TRYVY</name>
<feature type="region of interest" description="Disordered" evidence="2">
    <location>
        <begin position="768"/>
        <end position="809"/>
    </location>
</feature>
<evidence type="ECO:0000256" key="1">
    <source>
        <dbReference type="SAM" id="Coils"/>
    </source>
</evidence>
<sequence length="809" mass="89238">MEGSSGDAIASALRWVKYGDVYYAALIVPEIEAPSEVPDGHEFVYFLGDESGAVVPSSDVEPFDPNMRERAKHPEAIAGVRAAEQLLLAAEASGAETGQTRAPANRKEKRRGMQQAKAVGKGMKNKNGYGENNGDKSYGRFSKGDGDAWNGDEVAVARADVSGVAVDHGVSSAADGGNQNGGSGDLDRMESEFNLTPTPEGLDPLSAAKVGHRGRVHGITDLFTSFRGANSESEVDPLILPYLGEIRYHYNQVVAEAVEKKCLVNLQEQELIRIVKSQLVSVRTEAAYLRQLLLEMEQVGSENEEMMEEVASLHSRVKTLESSFAVEKIVKQHLHCRDVPVGPRDRKRPDASGSFGPSFMSSFTDTSLTFLRDAAAVAAAPREPGKDLIVRYRRQRLRREELLANQQGLGKLGLMIPRGQVMEKWRRSRELMVLDPLSSSQPVSRRFSESLKKIEEHALKCLTNSSKERGTQVQSTLIRQQQLPPALYNFHDLRMDNTRRQEGFPTDGPPAFGSSGKEDGRQWGNELTDTNHVDEAEQGLCVPLISPLRTSFDPRATFATDADVINRENIVAEELALRSKQYSQSICFPSHESQWERSEAYDAAGSIHNGSSVAHSQRHHRSGRSTSRRGSMSRASSRASSVALEASVGAERKRARSNASIASNTSQTRHDWRALAKRAILQQLTLYLRGINSRPKVLNEEQFKATAKKLLERAMRTGSERLGLSMSLQANNANVPFTKDTETRLRKSVDNYVSRHYVCGRAPVQQLQNSEGLVTGRQSATRSQDDDDDDTRSVMGAHLHATDSPVYDQ</sequence>
<evidence type="ECO:0000313" key="3">
    <source>
        <dbReference type="EMBL" id="CCC48063.1"/>
    </source>
</evidence>
<feature type="compositionally biased region" description="Low complexity" evidence="2">
    <location>
        <begin position="628"/>
        <end position="641"/>
    </location>
</feature>
<feature type="region of interest" description="Disordered" evidence="2">
    <location>
        <begin position="609"/>
        <end position="668"/>
    </location>
</feature>
<reference evidence="3" key="1">
    <citation type="journal article" date="2012" name="Proc. Natl. Acad. Sci. U.S.A.">
        <title>Antigenic diversity is generated by distinct evolutionary mechanisms in African trypanosome species.</title>
        <authorList>
            <person name="Jackson A.P."/>
            <person name="Berry A."/>
            <person name="Aslett M."/>
            <person name="Allison H.C."/>
            <person name="Burton P."/>
            <person name="Vavrova-Anderson J."/>
            <person name="Brown R."/>
            <person name="Browne H."/>
            <person name="Corton N."/>
            <person name="Hauser H."/>
            <person name="Gamble J."/>
            <person name="Gilderthorp R."/>
            <person name="Marcello L."/>
            <person name="McQuillan J."/>
            <person name="Otto T.D."/>
            <person name="Quail M.A."/>
            <person name="Sanders M.J."/>
            <person name="van Tonder A."/>
            <person name="Ginger M.L."/>
            <person name="Field M.C."/>
            <person name="Barry J.D."/>
            <person name="Hertz-Fowler C."/>
            <person name="Berriman M."/>
        </authorList>
    </citation>
    <scope>NUCLEOTIDE SEQUENCE</scope>
    <source>
        <strain evidence="3">Y486</strain>
    </source>
</reference>
<feature type="region of interest" description="Disordered" evidence="2">
    <location>
        <begin position="94"/>
        <end position="138"/>
    </location>
</feature>
<organism evidence="3">
    <name type="scientific">Trypanosoma vivax (strain Y486)</name>
    <dbReference type="NCBI Taxonomy" id="1055687"/>
    <lineage>
        <taxon>Eukaryota</taxon>
        <taxon>Discoba</taxon>
        <taxon>Euglenozoa</taxon>
        <taxon>Kinetoplastea</taxon>
        <taxon>Metakinetoplastina</taxon>
        <taxon>Trypanosomatida</taxon>
        <taxon>Trypanosomatidae</taxon>
        <taxon>Trypanosoma</taxon>
        <taxon>Duttonella</taxon>
    </lineage>
</organism>
<gene>
    <name evidence="3" type="ORF">TVY486_0502650</name>
</gene>
<feature type="compositionally biased region" description="Basic residues" evidence="2">
    <location>
        <begin position="616"/>
        <end position="627"/>
    </location>
</feature>
<dbReference type="CDD" id="cd05162">
    <property type="entry name" value="PWWP"/>
    <property type="match status" value="1"/>
</dbReference>
<protein>
    <submittedName>
        <fullName evidence="3">Uncharacterized protein</fullName>
    </submittedName>
</protein>
<feature type="compositionally biased region" description="Polar residues" evidence="2">
    <location>
        <begin position="768"/>
        <end position="782"/>
    </location>
</feature>
<feature type="coiled-coil region" evidence="1">
    <location>
        <begin position="289"/>
        <end position="323"/>
    </location>
</feature>
<dbReference type="AlphaFoldDB" id="G0TVU7"/>
<keyword evidence="1" id="KW-0175">Coiled coil</keyword>
<accession>G0TVU7</accession>
<evidence type="ECO:0000256" key="2">
    <source>
        <dbReference type="SAM" id="MobiDB-lite"/>
    </source>
</evidence>
<feature type="compositionally biased region" description="Polar residues" evidence="2">
    <location>
        <begin position="657"/>
        <end position="667"/>
    </location>
</feature>
<dbReference type="VEuPathDB" id="TriTrypDB:TvY486_0502650"/>
<feature type="region of interest" description="Disordered" evidence="2">
    <location>
        <begin position="168"/>
        <end position="188"/>
    </location>
</feature>